<keyword evidence="14" id="KW-1185">Reference proteome</keyword>
<evidence type="ECO:0000256" key="2">
    <source>
        <dbReference type="ARBA" id="ARBA00006991"/>
    </source>
</evidence>
<keyword evidence="4" id="KW-0677">Repeat</keyword>
<dbReference type="Gene3D" id="3.30.160.60">
    <property type="entry name" value="Classic Zinc Finger"/>
    <property type="match status" value="2"/>
</dbReference>
<dbReference type="RefSeq" id="XP_009053837.1">
    <property type="nucleotide sequence ID" value="XM_009055589.1"/>
</dbReference>
<evidence type="ECO:0000259" key="12">
    <source>
        <dbReference type="PROSITE" id="PS50157"/>
    </source>
</evidence>
<dbReference type="SMART" id="SM00355">
    <property type="entry name" value="ZnF_C2H2"/>
    <property type="match status" value="1"/>
</dbReference>
<keyword evidence="7" id="KW-0805">Transcription regulation</keyword>
<evidence type="ECO:0000256" key="5">
    <source>
        <dbReference type="ARBA" id="ARBA00022771"/>
    </source>
</evidence>
<evidence type="ECO:0000313" key="13">
    <source>
        <dbReference type="EMBL" id="ESO95323.1"/>
    </source>
</evidence>
<dbReference type="GO" id="GO:0005634">
    <property type="term" value="C:nucleus"/>
    <property type="evidence" value="ECO:0007669"/>
    <property type="project" value="UniProtKB-SubCell"/>
</dbReference>
<evidence type="ECO:0000256" key="10">
    <source>
        <dbReference type="ARBA" id="ARBA00023242"/>
    </source>
</evidence>
<comment type="subcellular location">
    <subcellularLocation>
        <location evidence="1">Nucleus</location>
    </subcellularLocation>
</comment>
<dbReference type="KEGG" id="lgi:LOTGIDRAFT_116888"/>
<dbReference type="PANTHER" id="PTHR46105:SF5">
    <property type="entry name" value="ZINC FINGER AND BTB DOMAIN-CONTAINING PROTEIN 44 ISOFORM X1"/>
    <property type="match status" value="1"/>
</dbReference>
<dbReference type="GO" id="GO:0008270">
    <property type="term" value="F:zinc ion binding"/>
    <property type="evidence" value="ECO:0007669"/>
    <property type="project" value="UniProtKB-KW"/>
</dbReference>
<name>V3ZUZ7_LOTGI</name>
<proteinExistence type="inferred from homology"/>
<evidence type="ECO:0000256" key="1">
    <source>
        <dbReference type="ARBA" id="ARBA00004123"/>
    </source>
</evidence>
<dbReference type="OMA" id="FHSCAYC"/>
<dbReference type="OrthoDB" id="9439903at2759"/>
<evidence type="ECO:0000256" key="7">
    <source>
        <dbReference type="ARBA" id="ARBA00023015"/>
    </source>
</evidence>
<comment type="similarity">
    <text evidence="2">Belongs to the krueppel C2H2-type zinc-finger protein family.</text>
</comment>
<dbReference type="EMBL" id="KB201656">
    <property type="protein sequence ID" value="ESO95323.1"/>
    <property type="molecule type" value="Genomic_DNA"/>
</dbReference>
<protein>
    <recommendedName>
        <fullName evidence="12">C2H2-type domain-containing protein</fullName>
    </recommendedName>
</protein>
<dbReference type="InterPro" id="IPR056438">
    <property type="entry name" value="Znf-C2H2_CTCF"/>
</dbReference>
<dbReference type="Pfam" id="PF23611">
    <property type="entry name" value="zf-C2H2_16"/>
    <property type="match status" value="1"/>
</dbReference>
<dbReference type="GO" id="GO:0000978">
    <property type="term" value="F:RNA polymerase II cis-regulatory region sequence-specific DNA binding"/>
    <property type="evidence" value="ECO:0007669"/>
    <property type="project" value="TreeGrafter"/>
</dbReference>
<evidence type="ECO:0000256" key="3">
    <source>
        <dbReference type="ARBA" id="ARBA00022723"/>
    </source>
</evidence>
<sequence length="50" mass="5826">MYFKCTHCPYTTKHQSNLYVHIRIHTGERPYICGACGVQYSQSHSLKSHI</sequence>
<evidence type="ECO:0000313" key="14">
    <source>
        <dbReference type="Proteomes" id="UP000030746"/>
    </source>
</evidence>
<evidence type="ECO:0000256" key="8">
    <source>
        <dbReference type="ARBA" id="ARBA00023125"/>
    </source>
</evidence>
<reference evidence="13 14" key="1">
    <citation type="journal article" date="2013" name="Nature">
        <title>Insights into bilaterian evolution from three spiralian genomes.</title>
        <authorList>
            <person name="Simakov O."/>
            <person name="Marletaz F."/>
            <person name="Cho S.J."/>
            <person name="Edsinger-Gonzales E."/>
            <person name="Havlak P."/>
            <person name="Hellsten U."/>
            <person name="Kuo D.H."/>
            <person name="Larsson T."/>
            <person name="Lv J."/>
            <person name="Arendt D."/>
            <person name="Savage R."/>
            <person name="Osoegawa K."/>
            <person name="de Jong P."/>
            <person name="Grimwood J."/>
            <person name="Chapman J.A."/>
            <person name="Shapiro H."/>
            <person name="Aerts A."/>
            <person name="Otillar R.P."/>
            <person name="Terry A.Y."/>
            <person name="Boore J.L."/>
            <person name="Grigoriev I.V."/>
            <person name="Lindberg D.R."/>
            <person name="Seaver E.C."/>
            <person name="Weisblat D.A."/>
            <person name="Putnam N.H."/>
            <person name="Rokhsar D.S."/>
        </authorList>
    </citation>
    <scope>NUCLEOTIDE SEQUENCE [LARGE SCALE GENOMIC DNA]</scope>
</reference>
<keyword evidence="6" id="KW-0862">Zinc</keyword>
<evidence type="ECO:0000256" key="9">
    <source>
        <dbReference type="ARBA" id="ARBA00023163"/>
    </source>
</evidence>
<keyword evidence="10" id="KW-0539">Nucleus</keyword>
<accession>V3ZUZ7</accession>
<dbReference type="GeneID" id="20231417"/>
<gene>
    <name evidence="13" type="ORF">LOTGIDRAFT_116888</name>
</gene>
<dbReference type="AlphaFoldDB" id="V3ZUZ7"/>
<dbReference type="FunFam" id="3.30.160.60:FF:001370">
    <property type="entry name" value="Zinc finger protein"/>
    <property type="match status" value="1"/>
</dbReference>
<evidence type="ECO:0000256" key="6">
    <source>
        <dbReference type="ARBA" id="ARBA00022833"/>
    </source>
</evidence>
<organism evidence="13 14">
    <name type="scientific">Lottia gigantea</name>
    <name type="common">Giant owl limpet</name>
    <dbReference type="NCBI Taxonomy" id="225164"/>
    <lineage>
        <taxon>Eukaryota</taxon>
        <taxon>Metazoa</taxon>
        <taxon>Spiralia</taxon>
        <taxon>Lophotrochozoa</taxon>
        <taxon>Mollusca</taxon>
        <taxon>Gastropoda</taxon>
        <taxon>Patellogastropoda</taxon>
        <taxon>Lottioidea</taxon>
        <taxon>Lottiidae</taxon>
        <taxon>Lottia</taxon>
    </lineage>
</organism>
<dbReference type="InterPro" id="IPR013087">
    <property type="entry name" value="Znf_C2H2_type"/>
</dbReference>
<keyword evidence="9" id="KW-0804">Transcription</keyword>
<dbReference type="PROSITE" id="PS50157">
    <property type="entry name" value="ZINC_FINGER_C2H2_2"/>
    <property type="match status" value="2"/>
</dbReference>
<feature type="non-terminal residue" evidence="13">
    <location>
        <position position="50"/>
    </location>
</feature>
<dbReference type="PANTHER" id="PTHR46105">
    <property type="entry name" value="AGAP004733-PA"/>
    <property type="match status" value="1"/>
</dbReference>
<dbReference type="SUPFAM" id="SSF57667">
    <property type="entry name" value="beta-beta-alpha zinc fingers"/>
    <property type="match status" value="1"/>
</dbReference>
<dbReference type="InterPro" id="IPR036236">
    <property type="entry name" value="Znf_C2H2_sf"/>
</dbReference>
<evidence type="ECO:0000256" key="11">
    <source>
        <dbReference type="PROSITE-ProRule" id="PRU00042"/>
    </source>
</evidence>
<dbReference type="HOGENOM" id="CLU_002678_42_25_1"/>
<dbReference type="CTD" id="20231417"/>
<dbReference type="InterPro" id="IPR050457">
    <property type="entry name" value="ZnFinger_BTB_dom_contain"/>
</dbReference>
<feature type="domain" description="C2H2-type" evidence="12">
    <location>
        <begin position="3"/>
        <end position="30"/>
    </location>
</feature>
<dbReference type="FunFam" id="3.30.160.60:FF:001049">
    <property type="entry name" value="zinc finger protein 319"/>
    <property type="match status" value="1"/>
</dbReference>
<feature type="domain" description="C2H2-type" evidence="12">
    <location>
        <begin position="31"/>
        <end position="50"/>
    </location>
</feature>
<keyword evidence="5 11" id="KW-0863">Zinc-finger</keyword>
<keyword evidence="3" id="KW-0479">Metal-binding</keyword>
<dbReference type="Proteomes" id="UP000030746">
    <property type="component" value="Unassembled WGS sequence"/>
</dbReference>
<keyword evidence="8" id="KW-0238">DNA-binding</keyword>
<dbReference type="GO" id="GO:0000981">
    <property type="term" value="F:DNA-binding transcription factor activity, RNA polymerase II-specific"/>
    <property type="evidence" value="ECO:0007669"/>
    <property type="project" value="TreeGrafter"/>
</dbReference>
<evidence type="ECO:0000256" key="4">
    <source>
        <dbReference type="ARBA" id="ARBA00022737"/>
    </source>
</evidence>